<sequence>MGQSVVMYFSNTGTTQAIAEQIAVTTGSKLIGVHAKEDYTPADLDWEDPASRSYHEMHAGKVRPAIEAIDPAPIAAADVIYLGFPLWWATVPREINTLLDSLDLTGKAVHPFCTSGSTPIAEAVERLRANYPHIDWHAGRRFATSLTADEIRDWAEED</sequence>
<dbReference type="PANTHER" id="PTHR39201">
    <property type="entry name" value="EXPORTED PROTEIN-RELATED"/>
    <property type="match status" value="1"/>
</dbReference>
<dbReference type="Gene3D" id="3.40.50.360">
    <property type="match status" value="1"/>
</dbReference>
<proteinExistence type="predicted"/>
<dbReference type="Proteomes" id="UP001597189">
    <property type="component" value="Unassembled WGS sequence"/>
</dbReference>
<dbReference type="EMBL" id="JBHTOD010000002">
    <property type="protein sequence ID" value="MFD1454851.1"/>
    <property type="molecule type" value="Genomic_DNA"/>
</dbReference>
<evidence type="ECO:0000313" key="2">
    <source>
        <dbReference type="EMBL" id="MFD1454851.1"/>
    </source>
</evidence>
<evidence type="ECO:0000313" key="3">
    <source>
        <dbReference type="Proteomes" id="UP001597189"/>
    </source>
</evidence>
<keyword evidence="3" id="KW-1185">Reference proteome</keyword>
<comment type="caution">
    <text evidence="2">The sequence shown here is derived from an EMBL/GenBank/DDBJ whole genome shotgun (WGS) entry which is preliminary data.</text>
</comment>
<dbReference type="RefSeq" id="WP_203642875.1">
    <property type="nucleotide sequence ID" value="NZ_BOLN01000002.1"/>
</dbReference>
<dbReference type="InterPro" id="IPR008254">
    <property type="entry name" value="Flavodoxin/NO_synth"/>
</dbReference>
<reference evidence="3" key="1">
    <citation type="journal article" date="2019" name="Int. J. Syst. Evol. Microbiol.">
        <title>The Global Catalogue of Microorganisms (GCM) 10K type strain sequencing project: providing services to taxonomists for standard genome sequencing and annotation.</title>
        <authorList>
            <consortium name="The Broad Institute Genomics Platform"/>
            <consortium name="The Broad Institute Genome Sequencing Center for Infectious Disease"/>
            <person name="Wu L."/>
            <person name="Ma J."/>
        </authorList>
    </citation>
    <scope>NUCLEOTIDE SEQUENCE [LARGE SCALE GENOMIC DNA]</scope>
    <source>
        <strain evidence="3">CCM 8979</strain>
    </source>
</reference>
<evidence type="ECO:0000259" key="1">
    <source>
        <dbReference type="Pfam" id="PF12682"/>
    </source>
</evidence>
<accession>A0ABW4D255</accession>
<dbReference type="PANTHER" id="PTHR39201:SF1">
    <property type="entry name" value="FLAVODOXIN-LIKE DOMAIN-CONTAINING PROTEIN"/>
    <property type="match status" value="1"/>
</dbReference>
<dbReference type="SUPFAM" id="SSF52218">
    <property type="entry name" value="Flavoproteins"/>
    <property type="match status" value="1"/>
</dbReference>
<protein>
    <submittedName>
        <fullName evidence="2">Flavodoxin</fullName>
    </submittedName>
</protein>
<dbReference type="InterPro" id="IPR029039">
    <property type="entry name" value="Flavoprotein-like_sf"/>
</dbReference>
<gene>
    <name evidence="2" type="ORF">ACFQ44_04010</name>
</gene>
<name>A0ABW4D255_9LACO</name>
<organism evidence="2 3">
    <name type="scientific">Levilactobacillus lanxiensis</name>
    <dbReference type="NCBI Taxonomy" id="2799568"/>
    <lineage>
        <taxon>Bacteria</taxon>
        <taxon>Bacillati</taxon>
        <taxon>Bacillota</taxon>
        <taxon>Bacilli</taxon>
        <taxon>Lactobacillales</taxon>
        <taxon>Lactobacillaceae</taxon>
        <taxon>Levilactobacillus</taxon>
    </lineage>
</organism>
<feature type="domain" description="Flavodoxin-like" evidence="1">
    <location>
        <begin position="5"/>
        <end position="157"/>
    </location>
</feature>
<dbReference type="Pfam" id="PF12682">
    <property type="entry name" value="Flavodoxin_4"/>
    <property type="match status" value="1"/>
</dbReference>